<keyword evidence="1" id="KW-0472">Membrane</keyword>
<name>A0AAW1TMA9_9CUCU</name>
<dbReference type="Proteomes" id="UP001431783">
    <property type="component" value="Unassembled WGS sequence"/>
</dbReference>
<evidence type="ECO:0000313" key="2">
    <source>
        <dbReference type="EMBL" id="KAK9869407.1"/>
    </source>
</evidence>
<keyword evidence="1" id="KW-0812">Transmembrane</keyword>
<accession>A0AAW1TMA9</accession>
<feature type="transmembrane region" description="Helical" evidence="1">
    <location>
        <begin position="91"/>
        <end position="108"/>
    </location>
</feature>
<sequence>MSDHNYYTALSHVLLAGTSIYCLNKNFTNMGIVCYGLIATNSLLGVWRWGNPEVGPKAKQIYDVTGICQEIIALGAVSAAVWTSSPILPELWMIQILLPSVPLAFYLLDKNYKDYEKIAMAVNGVSIAFVSLMNNNFWGVAAAISFLFGYLYVKEKGSIRDIPAIDLINYELCFFCFFSSKAIRG</sequence>
<keyword evidence="3" id="KW-1185">Reference proteome</keyword>
<gene>
    <name evidence="2" type="ORF">WA026_003162</name>
</gene>
<proteinExistence type="predicted"/>
<feature type="transmembrane region" description="Helical" evidence="1">
    <location>
        <begin position="137"/>
        <end position="153"/>
    </location>
</feature>
<feature type="transmembrane region" description="Helical" evidence="1">
    <location>
        <begin position="30"/>
        <end position="50"/>
    </location>
</feature>
<evidence type="ECO:0000256" key="1">
    <source>
        <dbReference type="SAM" id="Phobius"/>
    </source>
</evidence>
<organism evidence="2 3">
    <name type="scientific">Henosepilachna vigintioctopunctata</name>
    <dbReference type="NCBI Taxonomy" id="420089"/>
    <lineage>
        <taxon>Eukaryota</taxon>
        <taxon>Metazoa</taxon>
        <taxon>Ecdysozoa</taxon>
        <taxon>Arthropoda</taxon>
        <taxon>Hexapoda</taxon>
        <taxon>Insecta</taxon>
        <taxon>Pterygota</taxon>
        <taxon>Neoptera</taxon>
        <taxon>Endopterygota</taxon>
        <taxon>Coleoptera</taxon>
        <taxon>Polyphaga</taxon>
        <taxon>Cucujiformia</taxon>
        <taxon>Coccinelloidea</taxon>
        <taxon>Coccinellidae</taxon>
        <taxon>Epilachninae</taxon>
        <taxon>Epilachnini</taxon>
        <taxon>Henosepilachna</taxon>
    </lineage>
</organism>
<keyword evidence="1" id="KW-1133">Transmembrane helix</keyword>
<protein>
    <submittedName>
        <fullName evidence="2">Uncharacterized protein</fullName>
    </submittedName>
</protein>
<evidence type="ECO:0000313" key="3">
    <source>
        <dbReference type="Proteomes" id="UP001431783"/>
    </source>
</evidence>
<dbReference type="AlphaFoldDB" id="A0AAW1TMA9"/>
<reference evidence="2 3" key="1">
    <citation type="submission" date="2023-03" db="EMBL/GenBank/DDBJ databases">
        <title>Genome insight into feeding habits of ladybird beetles.</title>
        <authorList>
            <person name="Li H.-S."/>
            <person name="Huang Y.-H."/>
            <person name="Pang H."/>
        </authorList>
    </citation>
    <scope>NUCLEOTIDE SEQUENCE [LARGE SCALE GENOMIC DNA]</scope>
    <source>
        <strain evidence="2">SYSU_2023b</strain>
        <tissue evidence="2">Whole body</tissue>
    </source>
</reference>
<dbReference type="EMBL" id="JARQZJ010000001">
    <property type="protein sequence ID" value="KAK9869407.1"/>
    <property type="molecule type" value="Genomic_DNA"/>
</dbReference>
<comment type="caution">
    <text evidence="2">The sequence shown here is derived from an EMBL/GenBank/DDBJ whole genome shotgun (WGS) entry which is preliminary data.</text>
</comment>